<feature type="region of interest" description="Disordered" evidence="2">
    <location>
        <begin position="149"/>
        <end position="195"/>
    </location>
</feature>
<reference evidence="3 4" key="1">
    <citation type="submission" date="2020-08" db="EMBL/GenBank/DDBJ databases">
        <title>Genomic Encyclopedia of Type Strains, Phase III (KMG-III): the genomes of soil and plant-associated and newly described type strains.</title>
        <authorList>
            <person name="Whitman W."/>
        </authorList>
    </citation>
    <scope>NUCLEOTIDE SEQUENCE [LARGE SCALE GENOMIC DNA]</scope>
    <source>
        <strain evidence="3 4">CECT 8571</strain>
    </source>
</reference>
<feature type="region of interest" description="Disordered" evidence="2">
    <location>
        <begin position="1"/>
        <end position="46"/>
    </location>
</feature>
<feature type="compositionally biased region" description="Low complexity" evidence="2">
    <location>
        <begin position="35"/>
        <end position="45"/>
    </location>
</feature>
<accession>A0A839ULF0</accession>
<keyword evidence="1" id="KW-0175">Coiled coil</keyword>
<evidence type="ECO:0000313" key="3">
    <source>
        <dbReference type="EMBL" id="MBB3168493.1"/>
    </source>
</evidence>
<gene>
    <name evidence="3" type="ORF">FHS30_001677</name>
</gene>
<name>A0A839ULF0_9GAMM</name>
<comment type="caution">
    <text evidence="3">The sequence shown here is derived from an EMBL/GenBank/DDBJ whole genome shotgun (WGS) entry which is preliminary data.</text>
</comment>
<evidence type="ECO:0000313" key="4">
    <source>
        <dbReference type="Proteomes" id="UP000559987"/>
    </source>
</evidence>
<keyword evidence="4" id="KW-1185">Reference proteome</keyword>
<dbReference type="RefSeq" id="WP_183909970.1">
    <property type="nucleotide sequence ID" value="NZ_JACHXZ010000002.1"/>
</dbReference>
<sequence length="195" mass="21203">MGLFSRSQPEDNENDLLDSPGLPTSQDLNNDFFEPETTAAASPAPKVAKRNLSYGIEDAIGLMRKLPKDNAEVVVSVVKQTLESTNISIDDIIADATDKEERLLNKNTQLEKEIKELQAQIAARNKHISQLLADHKETVSVREQLQLANKLTAPKKPPLEAQKTPVKPASPMPAAAKPETATPTTEPSGNNPLAH</sequence>
<feature type="coiled-coil region" evidence="1">
    <location>
        <begin position="93"/>
        <end position="134"/>
    </location>
</feature>
<protein>
    <submittedName>
        <fullName evidence="3">Uncharacterized protein</fullName>
    </submittedName>
</protein>
<evidence type="ECO:0000256" key="2">
    <source>
        <dbReference type="SAM" id="MobiDB-lite"/>
    </source>
</evidence>
<evidence type="ECO:0000256" key="1">
    <source>
        <dbReference type="SAM" id="Coils"/>
    </source>
</evidence>
<dbReference type="EMBL" id="JACHXZ010000002">
    <property type="protein sequence ID" value="MBB3168493.1"/>
    <property type="molecule type" value="Genomic_DNA"/>
</dbReference>
<proteinExistence type="predicted"/>
<feature type="compositionally biased region" description="Low complexity" evidence="2">
    <location>
        <begin position="165"/>
        <end position="187"/>
    </location>
</feature>
<organism evidence="3 4">
    <name type="scientific">Simiduia aestuariiviva</name>
    <dbReference type="NCBI Taxonomy" id="1510459"/>
    <lineage>
        <taxon>Bacteria</taxon>
        <taxon>Pseudomonadati</taxon>
        <taxon>Pseudomonadota</taxon>
        <taxon>Gammaproteobacteria</taxon>
        <taxon>Cellvibrionales</taxon>
        <taxon>Cellvibrionaceae</taxon>
        <taxon>Simiduia</taxon>
    </lineage>
</organism>
<dbReference type="AlphaFoldDB" id="A0A839ULF0"/>
<dbReference type="Proteomes" id="UP000559987">
    <property type="component" value="Unassembled WGS sequence"/>
</dbReference>